<sequence>MIRISIVLVILALLELASAPVATAQRFFDTKGMGLMKGQQPGTSKLNYGDNRAVAVKVLGKPTKTAKMYFEIEHDTAVVYYYRTNKLYFLKGHLIDFELNDNTLAFGKTPDQALRIGSRLIVVAGQAKTASAKRYLLNNQPLVDLIVDTKPGKSRNVNYSTVAYNSIRYGTINSDASIEILFDANNKVILIATSN</sequence>
<dbReference type="Proteomes" id="UP001501556">
    <property type="component" value="Unassembled WGS sequence"/>
</dbReference>
<evidence type="ECO:0008006" key="4">
    <source>
        <dbReference type="Google" id="ProtNLM"/>
    </source>
</evidence>
<keyword evidence="1" id="KW-0732">Signal</keyword>
<dbReference type="EMBL" id="BAABDI010000004">
    <property type="protein sequence ID" value="GAA3965547.1"/>
    <property type="molecule type" value="Genomic_DNA"/>
</dbReference>
<protein>
    <recommendedName>
        <fullName evidence="4">Outer membrane lipoprotein carrier protein LolA</fullName>
    </recommendedName>
</protein>
<name>A0ABP7PH37_9BACT</name>
<feature type="signal peptide" evidence="1">
    <location>
        <begin position="1"/>
        <end position="24"/>
    </location>
</feature>
<keyword evidence="3" id="KW-1185">Reference proteome</keyword>
<evidence type="ECO:0000313" key="2">
    <source>
        <dbReference type="EMBL" id="GAA3965547.1"/>
    </source>
</evidence>
<evidence type="ECO:0000256" key="1">
    <source>
        <dbReference type="SAM" id="SignalP"/>
    </source>
</evidence>
<gene>
    <name evidence="2" type="ORF">GCM10022407_09950</name>
</gene>
<feature type="chain" id="PRO_5047476719" description="Outer membrane lipoprotein carrier protein LolA" evidence="1">
    <location>
        <begin position="25"/>
        <end position="195"/>
    </location>
</feature>
<accession>A0ABP7PH37</accession>
<reference evidence="3" key="1">
    <citation type="journal article" date="2019" name="Int. J. Syst. Evol. Microbiol.">
        <title>The Global Catalogue of Microorganisms (GCM) 10K type strain sequencing project: providing services to taxonomists for standard genome sequencing and annotation.</title>
        <authorList>
            <consortium name="The Broad Institute Genomics Platform"/>
            <consortium name="The Broad Institute Genome Sequencing Center for Infectious Disease"/>
            <person name="Wu L."/>
            <person name="Ma J."/>
        </authorList>
    </citation>
    <scope>NUCLEOTIDE SEQUENCE [LARGE SCALE GENOMIC DNA]</scope>
    <source>
        <strain evidence="3">JCM 17217</strain>
    </source>
</reference>
<organism evidence="2 3">
    <name type="scientific">Hymenobacter antarcticus</name>
    <dbReference type="NCBI Taxonomy" id="486270"/>
    <lineage>
        <taxon>Bacteria</taxon>
        <taxon>Pseudomonadati</taxon>
        <taxon>Bacteroidota</taxon>
        <taxon>Cytophagia</taxon>
        <taxon>Cytophagales</taxon>
        <taxon>Hymenobacteraceae</taxon>
        <taxon>Hymenobacter</taxon>
    </lineage>
</organism>
<dbReference type="RefSeq" id="WP_345121654.1">
    <property type="nucleotide sequence ID" value="NZ_BAABDI010000004.1"/>
</dbReference>
<evidence type="ECO:0000313" key="3">
    <source>
        <dbReference type="Proteomes" id="UP001501556"/>
    </source>
</evidence>
<proteinExistence type="predicted"/>
<comment type="caution">
    <text evidence="2">The sequence shown here is derived from an EMBL/GenBank/DDBJ whole genome shotgun (WGS) entry which is preliminary data.</text>
</comment>